<keyword evidence="2" id="KW-1133">Transmembrane helix</keyword>
<organism evidence="3 4">
    <name type="scientific">Enorma massiliensis</name>
    <dbReference type="NCBI Taxonomy" id="1472761"/>
    <lineage>
        <taxon>Bacteria</taxon>
        <taxon>Bacillati</taxon>
        <taxon>Actinomycetota</taxon>
        <taxon>Coriobacteriia</taxon>
        <taxon>Coriobacteriales</taxon>
        <taxon>Coriobacteriaceae</taxon>
        <taxon>Enorma</taxon>
    </lineage>
</organism>
<reference evidence="4" key="1">
    <citation type="submission" date="2017-04" db="EMBL/GenBank/DDBJ databases">
        <title>Function of individual gut microbiota members based on whole genome sequencing of pure cultures obtained from chicken caecum.</title>
        <authorList>
            <person name="Medvecky M."/>
            <person name="Cejkova D."/>
            <person name="Polansky O."/>
            <person name="Karasova D."/>
            <person name="Kubasova T."/>
            <person name="Cizek A."/>
            <person name="Rychlik I."/>
        </authorList>
    </citation>
    <scope>NUCLEOTIDE SEQUENCE [LARGE SCALE GENOMIC DNA]</scope>
    <source>
        <strain evidence="4">An70</strain>
    </source>
</reference>
<evidence type="ECO:0000313" key="4">
    <source>
        <dbReference type="Proteomes" id="UP000196560"/>
    </source>
</evidence>
<evidence type="ECO:0000313" key="3">
    <source>
        <dbReference type="EMBL" id="OUN43826.1"/>
    </source>
</evidence>
<feature type="transmembrane region" description="Helical" evidence="2">
    <location>
        <begin position="66"/>
        <end position="88"/>
    </location>
</feature>
<dbReference type="RefSeq" id="WP_087186110.1">
    <property type="nucleotide sequence ID" value="NZ_NFHO01000003.1"/>
</dbReference>
<keyword evidence="2" id="KW-0812">Transmembrane</keyword>
<name>A0A1Y3U4X5_9ACTN</name>
<proteinExistence type="predicted"/>
<gene>
    <name evidence="3" type="ORF">B5G21_03810</name>
</gene>
<dbReference type="Proteomes" id="UP000196560">
    <property type="component" value="Unassembled WGS sequence"/>
</dbReference>
<comment type="caution">
    <text evidence="3">The sequence shown here is derived from an EMBL/GenBank/DDBJ whole genome shotgun (WGS) entry which is preliminary data.</text>
</comment>
<protein>
    <submittedName>
        <fullName evidence="3">Uncharacterized protein</fullName>
    </submittedName>
</protein>
<accession>A0A1Y3U4X5</accession>
<feature type="compositionally biased region" description="Acidic residues" evidence="1">
    <location>
        <begin position="33"/>
        <end position="54"/>
    </location>
</feature>
<feature type="region of interest" description="Disordered" evidence="1">
    <location>
        <begin position="27"/>
        <end position="62"/>
    </location>
</feature>
<sequence length="98" mass="9911">MAVKEGTLASDFLSPDGSDTIVLVASWSPVQPDSEEPSADSENDVDPETEDPAETTDKLPATGDSALTAIAACVGSAVLLVSGGVACAHRGRGDRSHS</sequence>
<dbReference type="AlphaFoldDB" id="A0A1Y3U4X5"/>
<dbReference type="EMBL" id="NFHO01000003">
    <property type="protein sequence ID" value="OUN43826.1"/>
    <property type="molecule type" value="Genomic_DNA"/>
</dbReference>
<keyword evidence="2" id="KW-0472">Membrane</keyword>
<evidence type="ECO:0000256" key="1">
    <source>
        <dbReference type="SAM" id="MobiDB-lite"/>
    </source>
</evidence>
<keyword evidence="4" id="KW-1185">Reference proteome</keyword>
<evidence type="ECO:0000256" key="2">
    <source>
        <dbReference type="SAM" id="Phobius"/>
    </source>
</evidence>